<dbReference type="SUPFAM" id="SSF46785">
    <property type="entry name" value="Winged helix' DNA-binding domain"/>
    <property type="match status" value="1"/>
</dbReference>
<dbReference type="InterPro" id="IPR000524">
    <property type="entry name" value="Tscrpt_reg_HTH_GntR"/>
</dbReference>
<dbReference type="GO" id="GO:0003677">
    <property type="term" value="F:DNA binding"/>
    <property type="evidence" value="ECO:0007669"/>
    <property type="project" value="UniProtKB-KW"/>
</dbReference>
<dbReference type="CDD" id="cd07377">
    <property type="entry name" value="WHTH_GntR"/>
    <property type="match status" value="1"/>
</dbReference>
<dbReference type="InterPro" id="IPR036390">
    <property type="entry name" value="WH_DNA-bd_sf"/>
</dbReference>
<dbReference type="SMART" id="SM00345">
    <property type="entry name" value="HTH_GNTR"/>
    <property type="match status" value="1"/>
</dbReference>
<dbReference type="Gene3D" id="1.20.120.530">
    <property type="entry name" value="GntR ligand-binding domain-like"/>
    <property type="match status" value="1"/>
</dbReference>
<reference evidence="5 6" key="1">
    <citation type="submission" date="2023-11" db="EMBL/GenBank/DDBJ databases">
        <title>Detection of rare carbapenemases in Enterobacterales - comparison of two colorimetric and two CIM-based carbapenemase assays.</title>
        <authorList>
            <person name="Schaffarczyk L."/>
            <person name="Noster J."/>
            <person name="Stelzer Y."/>
            <person name="Sattler J."/>
            <person name="Gatermann S."/>
            <person name="Hamprecht A."/>
        </authorList>
    </citation>
    <scope>NUCLEOTIDE SEQUENCE [LARGE SCALE GENOMIC DNA]</scope>
    <source>
        <strain evidence="5 6">CIM-Carb-136</strain>
    </source>
</reference>
<dbReference type="GeneID" id="98188330"/>
<keyword evidence="2" id="KW-0238">DNA-binding</keyword>
<organism evidence="5 6">
    <name type="scientific">Serratia marcescens</name>
    <dbReference type="NCBI Taxonomy" id="615"/>
    <lineage>
        <taxon>Bacteria</taxon>
        <taxon>Pseudomonadati</taxon>
        <taxon>Pseudomonadota</taxon>
        <taxon>Gammaproteobacteria</taxon>
        <taxon>Enterobacterales</taxon>
        <taxon>Yersiniaceae</taxon>
        <taxon>Serratia</taxon>
    </lineage>
</organism>
<dbReference type="Pfam" id="PF07729">
    <property type="entry name" value="FCD"/>
    <property type="match status" value="1"/>
</dbReference>
<feature type="domain" description="HTH gntR-type" evidence="4">
    <location>
        <begin position="53"/>
        <end position="120"/>
    </location>
</feature>
<keyword evidence="1" id="KW-0805">Transcription regulation</keyword>
<name>A0ABD5IF37_SERMA</name>
<dbReference type="InterPro" id="IPR008920">
    <property type="entry name" value="TF_FadR/GntR_C"/>
</dbReference>
<gene>
    <name evidence="5" type="ORF">SJ435_07640</name>
</gene>
<dbReference type="PANTHER" id="PTHR43537">
    <property type="entry name" value="TRANSCRIPTIONAL REGULATOR, GNTR FAMILY"/>
    <property type="match status" value="1"/>
</dbReference>
<evidence type="ECO:0000313" key="5">
    <source>
        <dbReference type="EMBL" id="MDX7082256.1"/>
    </source>
</evidence>
<dbReference type="RefSeq" id="WP_204275777.1">
    <property type="nucleotide sequence ID" value="NZ_CAMIRQ010000001.1"/>
</dbReference>
<comment type="caution">
    <text evidence="5">The sequence shown here is derived from an EMBL/GenBank/DDBJ whole genome shotgun (WGS) entry which is preliminary data.</text>
</comment>
<evidence type="ECO:0000256" key="2">
    <source>
        <dbReference type="ARBA" id="ARBA00023125"/>
    </source>
</evidence>
<dbReference type="SUPFAM" id="SSF48008">
    <property type="entry name" value="GntR ligand-binding domain-like"/>
    <property type="match status" value="1"/>
</dbReference>
<dbReference type="EMBL" id="JAXABG010000003">
    <property type="protein sequence ID" value="MDX7082256.1"/>
    <property type="molecule type" value="Genomic_DNA"/>
</dbReference>
<dbReference type="PRINTS" id="PR00035">
    <property type="entry name" value="HTHGNTR"/>
</dbReference>
<sequence>MRREIGRRCFAGWKDVNSTGQTGIRVVIRINDDPQKIETIMVQASLKIENAPVTLRELALAKIRQAIISGYFQAGDRLVERSLCEELGVSRSVVREVIRYLEAEGLIETLGKKGPIVAILTWEIAEQIYTIRLLLEQDAAHDCALKAGPEDKKKLHEKLIAINQASAGQDDIQRVEASQAFYETIFQVAHHAIAWEIVQRLNSRISRLRALTLKTPERQLAGFERMTRIYHAIEQNNPTQARQEVIDHLTEAAALAKRILQQEP</sequence>
<keyword evidence="3" id="KW-0804">Transcription</keyword>
<dbReference type="InterPro" id="IPR036388">
    <property type="entry name" value="WH-like_DNA-bd_sf"/>
</dbReference>
<dbReference type="Proteomes" id="UP001275057">
    <property type="component" value="Unassembled WGS sequence"/>
</dbReference>
<accession>A0ABD5IF37</accession>
<dbReference type="InterPro" id="IPR011711">
    <property type="entry name" value="GntR_C"/>
</dbReference>
<proteinExistence type="predicted"/>
<evidence type="ECO:0000313" key="6">
    <source>
        <dbReference type="Proteomes" id="UP001275057"/>
    </source>
</evidence>
<dbReference type="PANTHER" id="PTHR43537:SF24">
    <property type="entry name" value="GLUCONATE OPERON TRANSCRIPTIONAL REPRESSOR"/>
    <property type="match status" value="1"/>
</dbReference>
<dbReference type="Pfam" id="PF00392">
    <property type="entry name" value="GntR"/>
    <property type="match status" value="1"/>
</dbReference>
<dbReference type="Gene3D" id="1.10.10.10">
    <property type="entry name" value="Winged helix-like DNA-binding domain superfamily/Winged helix DNA-binding domain"/>
    <property type="match status" value="1"/>
</dbReference>
<evidence type="ECO:0000256" key="3">
    <source>
        <dbReference type="ARBA" id="ARBA00023163"/>
    </source>
</evidence>
<protein>
    <submittedName>
        <fullName evidence="5">GntR family transcriptional regulator</fullName>
    </submittedName>
</protein>
<dbReference type="PROSITE" id="PS50949">
    <property type="entry name" value="HTH_GNTR"/>
    <property type="match status" value="1"/>
</dbReference>
<evidence type="ECO:0000259" key="4">
    <source>
        <dbReference type="PROSITE" id="PS50949"/>
    </source>
</evidence>
<dbReference type="SMART" id="SM00895">
    <property type="entry name" value="FCD"/>
    <property type="match status" value="1"/>
</dbReference>
<evidence type="ECO:0000256" key="1">
    <source>
        <dbReference type="ARBA" id="ARBA00023015"/>
    </source>
</evidence>
<dbReference type="AlphaFoldDB" id="A0ABD5IF37"/>